<evidence type="ECO:0000256" key="4">
    <source>
        <dbReference type="ARBA" id="ARBA00011192"/>
    </source>
</evidence>
<keyword evidence="9 10" id="KW-0687">Ribonucleoprotein</keyword>
<evidence type="ECO:0000256" key="11">
    <source>
        <dbReference type="SAM" id="MobiDB-lite"/>
    </source>
</evidence>
<dbReference type="InterPro" id="IPR027417">
    <property type="entry name" value="P-loop_NTPase"/>
</dbReference>
<dbReference type="Proteomes" id="UP000054266">
    <property type="component" value="Unassembled WGS sequence"/>
</dbReference>
<dbReference type="STRING" id="5601.A0A0D2E9H1"/>
<evidence type="ECO:0000256" key="1">
    <source>
        <dbReference type="ARBA" id="ARBA00002883"/>
    </source>
</evidence>
<evidence type="ECO:0000256" key="3">
    <source>
        <dbReference type="ARBA" id="ARBA00009223"/>
    </source>
</evidence>
<evidence type="ECO:0000256" key="2">
    <source>
        <dbReference type="ARBA" id="ARBA00004604"/>
    </source>
</evidence>
<evidence type="ECO:0000259" key="12">
    <source>
        <dbReference type="Pfam" id="PF06862"/>
    </source>
</evidence>
<feature type="domain" description="UTP25 C-terminal" evidence="12">
    <location>
        <begin position="416"/>
        <end position="610"/>
    </location>
</feature>
<dbReference type="InterPro" id="IPR053940">
    <property type="entry name" value="UTP25_NTPase-like"/>
</dbReference>
<organism evidence="14 15">
    <name type="scientific">Phialophora macrospora</name>
    <dbReference type="NCBI Taxonomy" id="1851006"/>
    <lineage>
        <taxon>Eukaryota</taxon>
        <taxon>Fungi</taxon>
        <taxon>Dikarya</taxon>
        <taxon>Ascomycota</taxon>
        <taxon>Pezizomycotina</taxon>
        <taxon>Eurotiomycetes</taxon>
        <taxon>Chaetothyriomycetidae</taxon>
        <taxon>Chaetothyriales</taxon>
        <taxon>Herpotrichiellaceae</taxon>
        <taxon>Phialophora</taxon>
    </lineage>
</organism>
<feature type="compositionally biased region" description="Acidic residues" evidence="11">
    <location>
        <begin position="18"/>
        <end position="38"/>
    </location>
</feature>
<reference evidence="14 15" key="1">
    <citation type="submission" date="2015-01" db="EMBL/GenBank/DDBJ databases">
        <title>The Genome Sequence of Capronia semiimmersa CBS27337.</title>
        <authorList>
            <consortium name="The Broad Institute Genomics Platform"/>
            <person name="Cuomo C."/>
            <person name="de Hoog S."/>
            <person name="Gorbushina A."/>
            <person name="Stielow B."/>
            <person name="Teixiera M."/>
            <person name="Abouelleil A."/>
            <person name="Chapman S.B."/>
            <person name="Priest M."/>
            <person name="Young S.K."/>
            <person name="Wortman J."/>
            <person name="Nusbaum C."/>
            <person name="Birren B."/>
        </authorList>
    </citation>
    <scope>NUCLEOTIDE SEQUENCE [LARGE SCALE GENOMIC DNA]</scope>
    <source>
        <strain evidence="14 15">CBS 27337</strain>
    </source>
</reference>
<proteinExistence type="inferred from homology"/>
<evidence type="ECO:0000313" key="15">
    <source>
        <dbReference type="Proteomes" id="UP000054266"/>
    </source>
</evidence>
<evidence type="ECO:0000256" key="10">
    <source>
        <dbReference type="RuleBase" id="RU365070"/>
    </source>
</evidence>
<feature type="region of interest" description="Disordered" evidence="11">
    <location>
        <begin position="1"/>
        <end position="41"/>
    </location>
</feature>
<dbReference type="Pfam" id="PF06862">
    <property type="entry name" value="Utp25_C"/>
    <property type="match status" value="1"/>
</dbReference>
<dbReference type="Gene3D" id="3.40.50.300">
    <property type="entry name" value="P-loop containing nucleotide triphosphate hydrolases"/>
    <property type="match status" value="1"/>
</dbReference>
<keyword evidence="8 10" id="KW-0539">Nucleus</keyword>
<dbReference type="PANTHER" id="PTHR12933">
    <property type="entry name" value="ORF PROTEIN-RELATED"/>
    <property type="match status" value="1"/>
</dbReference>
<dbReference type="GO" id="GO:0000462">
    <property type="term" value="P:maturation of SSU-rRNA from tricistronic rRNA transcript (SSU-rRNA, 5.8S rRNA, LSU-rRNA)"/>
    <property type="evidence" value="ECO:0007669"/>
    <property type="project" value="TreeGrafter"/>
</dbReference>
<evidence type="ECO:0000256" key="6">
    <source>
        <dbReference type="ARBA" id="ARBA00022517"/>
    </source>
</evidence>
<comment type="function">
    <text evidence="1 10">DEAD-box RNA helicase-like protein required for pre-18S rRNA processing, specifically at sites A0, A1, and A2.</text>
</comment>
<evidence type="ECO:0000313" key="14">
    <source>
        <dbReference type="EMBL" id="KIW70962.1"/>
    </source>
</evidence>
<dbReference type="Pfam" id="PF22916">
    <property type="entry name" value="UTP25_NTPase-like"/>
    <property type="match status" value="1"/>
</dbReference>
<dbReference type="AlphaFoldDB" id="A0A0D2E9H1"/>
<keyword evidence="15" id="KW-1185">Reference proteome</keyword>
<dbReference type="FunFam" id="3.40.50.300:FF:002356">
    <property type="entry name" value="U3 small nucleolar RNA-associated protein 25"/>
    <property type="match status" value="1"/>
</dbReference>
<evidence type="ECO:0000259" key="13">
    <source>
        <dbReference type="Pfam" id="PF22916"/>
    </source>
</evidence>
<dbReference type="InterPro" id="IPR053939">
    <property type="entry name" value="UTP25_C"/>
</dbReference>
<evidence type="ECO:0000256" key="7">
    <source>
        <dbReference type="ARBA" id="ARBA00022552"/>
    </source>
</evidence>
<dbReference type="GO" id="GO:0034511">
    <property type="term" value="F:U3 snoRNA binding"/>
    <property type="evidence" value="ECO:0007669"/>
    <property type="project" value="InterPro"/>
</dbReference>
<gene>
    <name evidence="14" type="ORF">PV04_03189</name>
</gene>
<feature type="domain" description="UTP25 NTP hydrolase-like" evidence="13">
    <location>
        <begin position="131"/>
        <end position="393"/>
    </location>
</feature>
<keyword evidence="7 10" id="KW-0698">rRNA processing</keyword>
<dbReference type="GO" id="GO:0032040">
    <property type="term" value="C:small-subunit processome"/>
    <property type="evidence" value="ECO:0007669"/>
    <property type="project" value="TreeGrafter"/>
</dbReference>
<dbReference type="EMBL" id="KN846957">
    <property type="protein sequence ID" value="KIW70962.1"/>
    <property type="molecule type" value="Genomic_DNA"/>
</dbReference>
<protein>
    <recommendedName>
        <fullName evidence="5 10">U3 small nucleolar RNA-associated protein 25</fullName>
        <shortName evidence="10">U3 snoRNA-associated protein 25</shortName>
    </recommendedName>
</protein>
<keyword evidence="6 10" id="KW-0690">Ribosome biogenesis</keyword>
<sequence length="611" mass="68746">MGQEQNAQAEEHLVALGEEVEADDEDGQAAGADSDDEEMLLRDPFERHYTAISGEDLKSAVTQADWETSSSVLDSDIRRTVVCRTGTREKVAELRSAKDACLKRRLMDGGNKLVSNLSADERNVAGSIFNYADVLNGCRNLKNATRLRDLSCLHALNHVFKTRDRVLKNNAKLAVQSAEAPDLRDQGFTRPKVLIIVPTKQACVRFVDSITKISVPDQQENKARFLETYSRENEDEWQDKPDDFRELFGGNHEEDFRIGLKFTRKTIKFFSGFYNSDIIIGSPLGLMRTITTGGGGKDKKKAHDADFLSSIEIVIVDHANALQMQNWQHADYVFSQLNLLPKDSHGCDFSRVRHWYLDGQAKHLRQTIIFADYLTPEINSLASTHLHNIAGRVKYLPIYPGAMLSVSSLVLPMPFTPPIPQTFLRIPSPNPLSDSDARFKFFTTTILAPLVRNSRHQRGILLFVPTYADFTRLRNHLSTSPDTTSLSFGSLSEYTPVKEVLRARSHFLSGRHALLLYSERSHHHFRYRIKGVRKILWYGVPENPIFWAEIISLLGLGGAKDGDVGGGKGSMKGVIRALFSRWDALKLERIVGTERVGRLINDRGGDTFEFV</sequence>
<comment type="subcellular location">
    <subcellularLocation>
        <location evidence="2 10">Nucleus</location>
        <location evidence="2 10">Nucleolus</location>
    </subcellularLocation>
</comment>
<name>A0A0D2E9H1_9EURO</name>
<comment type="similarity">
    <text evidence="3 10">Belongs to the UTP25 family.</text>
</comment>
<evidence type="ECO:0000256" key="8">
    <source>
        <dbReference type="ARBA" id="ARBA00023242"/>
    </source>
</evidence>
<evidence type="ECO:0000256" key="5">
    <source>
        <dbReference type="ARBA" id="ARBA00015422"/>
    </source>
</evidence>
<accession>A0A0D2E9H1</accession>
<comment type="subunit">
    <text evidence="4 10">Component of the ribosomal small subunit (SSU) processome composed of at least 40 protein subunits and snoRNA U3.</text>
</comment>
<dbReference type="PANTHER" id="PTHR12933:SF0">
    <property type="entry name" value="U3 SMALL NUCLEOLAR RNA-ASSOCIATED PROTEIN 25 HOMOLOG"/>
    <property type="match status" value="1"/>
</dbReference>
<evidence type="ECO:0000256" key="9">
    <source>
        <dbReference type="ARBA" id="ARBA00023274"/>
    </source>
</evidence>
<dbReference type="InterPro" id="IPR010678">
    <property type="entry name" value="UTP25"/>
</dbReference>
<dbReference type="HOGENOM" id="CLU_018705_0_1_1"/>
<dbReference type="GO" id="GO:0019843">
    <property type="term" value="F:rRNA binding"/>
    <property type="evidence" value="ECO:0007669"/>
    <property type="project" value="TreeGrafter"/>
</dbReference>